<dbReference type="Pfam" id="PF03235">
    <property type="entry name" value="GmrSD_N"/>
    <property type="match status" value="1"/>
</dbReference>
<dbReference type="InterPro" id="IPR004919">
    <property type="entry name" value="GmrSD_N"/>
</dbReference>
<evidence type="ECO:0000313" key="2">
    <source>
        <dbReference type="EMBL" id="MBB6502902.1"/>
    </source>
</evidence>
<dbReference type="RefSeq" id="WP_184629147.1">
    <property type="nucleotide sequence ID" value="NZ_JACHCC010000017.1"/>
</dbReference>
<evidence type="ECO:0000313" key="3">
    <source>
        <dbReference type="Proteomes" id="UP000521017"/>
    </source>
</evidence>
<protein>
    <recommendedName>
        <fullName evidence="1">GmrSD restriction endonucleases N-terminal domain-containing protein</fullName>
    </recommendedName>
</protein>
<feature type="domain" description="GmrSD restriction endonucleases N-terminal" evidence="1">
    <location>
        <begin position="21"/>
        <end position="207"/>
    </location>
</feature>
<accession>A0A7X0JAC3</accession>
<dbReference type="Proteomes" id="UP000521017">
    <property type="component" value="Unassembled WGS sequence"/>
</dbReference>
<gene>
    <name evidence="2" type="ORF">HDF25_005087</name>
</gene>
<dbReference type="EMBL" id="JACHCC010000017">
    <property type="protein sequence ID" value="MBB6502902.1"/>
    <property type="molecule type" value="Genomic_DNA"/>
</dbReference>
<organism evidence="2 3">
    <name type="scientific">Pedobacter cryoconitis</name>
    <dbReference type="NCBI Taxonomy" id="188932"/>
    <lineage>
        <taxon>Bacteria</taxon>
        <taxon>Pseudomonadati</taxon>
        <taxon>Bacteroidota</taxon>
        <taxon>Sphingobacteriia</taxon>
        <taxon>Sphingobacteriales</taxon>
        <taxon>Sphingobacteriaceae</taxon>
        <taxon>Pedobacter</taxon>
    </lineage>
</organism>
<name>A0A7X0JAC3_9SPHI</name>
<dbReference type="AlphaFoldDB" id="A0A7X0JAC3"/>
<evidence type="ECO:0000259" key="1">
    <source>
        <dbReference type="Pfam" id="PF03235"/>
    </source>
</evidence>
<comment type="caution">
    <text evidence="2">The sequence shown here is derived from an EMBL/GenBank/DDBJ whole genome shotgun (WGS) entry which is preliminary data.</text>
</comment>
<reference evidence="2 3" key="1">
    <citation type="submission" date="2020-08" db="EMBL/GenBank/DDBJ databases">
        <title>Genomic Encyclopedia of Type Strains, Phase IV (KMG-V): Genome sequencing to study the core and pangenomes of soil and plant-associated prokaryotes.</title>
        <authorList>
            <person name="Whitman W."/>
        </authorList>
    </citation>
    <scope>NUCLEOTIDE SEQUENCE [LARGE SCALE GENOMIC DNA]</scope>
    <source>
        <strain evidence="2 3">M2T3</strain>
    </source>
</reference>
<proteinExistence type="predicted"/>
<sequence length="392" mass="45528">MDNRVYYGQYSLKHWLDLILKKNVILPEYQRFFVWDEDKVRMLIKALKNSQFVPPITIGAFSIDGATQNLILDGQQRLTTVLLAYLGLFPDKDLFKGTVDRLANENDDDVDGDDQLDNILQWNFKKLTEKGNNKAAILDQITPGNYKVIDFEIDEDFLKKTFLGFSYLVPQNSDQQVQQKYYSSVFRSINVAGQRLFSQESRASLYFLKDGLRDFFDPPYMKRITIKNYSTESTLDFLRFLALLSQYAKEGNANNVAAGFKSKMEDYYEEYIYSVAGEEPSPKYRPFLEIFLDGNFQPRFEKLDQTIRELNIPAQFTSIIEMDTYLFGLIYAIIFEGKDIDTTRREELIVDIDAKIAEFKSVDAHKKAPSALKYLRARITSSIEIYNNYLHG</sequence>